<dbReference type="EMBL" id="ML975296">
    <property type="protein sequence ID" value="KAF1834854.1"/>
    <property type="molecule type" value="Genomic_DNA"/>
</dbReference>
<name>A0A6A5KKF5_9PLEO</name>
<organism evidence="3 4">
    <name type="scientific">Decorospora gaudefroyi</name>
    <dbReference type="NCBI Taxonomy" id="184978"/>
    <lineage>
        <taxon>Eukaryota</taxon>
        <taxon>Fungi</taxon>
        <taxon>Dikarya</taxon>
        <taxon>Ascomycota</taxon>
        <taxon>Pezizomycotina</taxon>
        <taxon>Dothideomycetes</taxon>
        <taxon>Pleosporomycetidae</taxon>
        <taxon>Pleosporales</taxon>
        <taxon>Pleosporineae</taxon>
        <taxon>Pleosporaceae</taxon>
        <taxon>Decorospora</taxon>
    </lineage>
</organism>
<feature type="compositionally biased region" description="Polar residues" evidence="1">
    <location>
        <begin position="296"/>
        <end position="305"/>
    </location>
</feature>
<reference evidence="3" key="1">
    <citation type="submission" date="2020-01" db="EMBL/GenBank/DDBJ databases">
        <authorList>
            <consortium name="DOE Joint Genome Institute"/>
            <person name="Haridas S."/>
            <person name="Albert R."/>
            <person name="Binder M."/>
            <person name="Bloem J."/>
            <person name="Labutti K."/>
            <person name="Salamov A."/>
            <person name="Andreopoulos B."/>
            <person name="Baker S.E."/>
            <person name="Barry K."/>
            <person name="Bills G."/>
            <person name="Bluhm B.H."/>
            <person name="Cannon C."/>
            <person name="Castanera R."/>
            <person name="Culley D.E."/>
            <person name="Daum C."/>
            <person name="Ezra D."/>
            <person name="Gonzalez J.B."/>
            <person name="Henrissat B."/>
            <person name="Kuo A."/>
            <person name="Liang C."/>
            <person name="Lipzen A."/>
            <person name="Lutzoni F."/>
            <person name="Magnuson J."/>
            <person name="Mondo S."/>
            <person name="Nolan M."/>
            <person name="Ohm R."/>
            <person name="Pangilinan J."/>
            <person name="Park H.-J."/>
            <person name="Ramirez L."/>
            <person name="Alfaro M."/>
            <person name="Sun H."/>
            <person name="Tritt A."/>
            <person name="Yoshinaga Y."/>
            <person name="Zwiers L.-H."/>
            <person name="Turgeon B.G."/>
            <person name="Goodwin S.B."/>
            <person name="Spatafora J.W."/>
            <person name="Crous P.W."/>
            <person name="Grigoriev I.V."/>
        </authorList>
    </citation>
    <scope>NUCLEOTIDE SEQUENCE</scope>
    <source>
        <strain evidence="3">P77</strain>
    </source>
</reference>
<feature type="signal peptide" evidence="2">
    <location>
        <begin position="1"/>
        <end position="20"/>
    </location>
</feature>
<feature type="compositionally biased region" description="Polar residues" evidence="1">
    <location>
        <begin position="340"/>
        <end position="350"/>
    </location>
</feature>
<feature type="region of interest" description="Disordered" evidence="1">
    <location>
        <begin position="160"/>
        <end position="186"/>
    </location>
</feature>
<feature type="region of interest" description="Disordered" evidence="1">
    <location>
        <begin position="54"/>
        <end position="104"/>
    </location>
</feature>
<evidence type="ECO:0000313" key="4">
    <source>
        <dbReference type="Proteomes" id="UP000800040"/>
    </source>
</evidence>
<accession>A0A6A5KKF5</accession>
<keyword evidence="4" id="KW-1185">Reference proteome</keyword>
<keyword evidence="2" id="KW-0732">Signal</keyword>
<protein>
    <submittedName>
        <fullName evidence="3">Uncharacterized protein</fullName>
    </submittedName>
</protein>
<evidence type="ECO:0000256" key="1">
    <source>
        <dbReference type="SAM" id="MobiDB-lite"/>
    </source>
</evidence>
<feature type="region of interest" description="Disordered" evidence="1">
    <location>
        <begin position="401"/>
        <end position="428"/>
    </location>
</feature>
<feature type="region of interest" description="Disordered" evidence="1">
    <location>
        <begin position="340"/>
        <end position="373"/>
    </location>
</feature>
<feature type="compositionally biased region" description="Pro residues" evidence="1">
    <location>
        <begin position="356"/>
        <end position="366"/>
    </location>
</feature>
<dbReference type="OrthoDB" id="10656068at2759"/>
<dbReference type="AlphaFoldDB" id="A0A6A5KKF5"/>
<feature type="region of interest" description="Disordered" evidence="1">
    <location>
        <begin position="239"/>
        <end position="326"/>
    </location>
</feature>
<evidence type="ECO:0000313" key="3">
    <source>
        <dbReference type="EMBL" id="KAF1834854.1"/>
    </source>
</evidence>
<evidence type="ECO:0000256" key="2">
    <source>
        <dbReference type="SAM" id="SignalP"/>
    </source>
</evidence>
<feature type="compositionally biased region" description="Pro residues" evidence="1">
    <location>
        <begin position="80"/>
        <end position="92"/>
    </location>
</feature>
<feature type="compositionally biased region" description="Low complexity" evidence="1">
    <location>
        <begin position="160"/>
        <end position="176"/>
    </location>
</feature>
<feature type="compositionally biased region" description="Low complexity" evidence="1">
    <location>
        <begin position="306"/>
        <end position="318"/>
    </location>
</feature>
<sequence>MHSQYASFALLTLLASNAFAASYDEEDSQKSTSISSTSKTSNLNKTVVVTVTQTSYTTEGPSPALSPSWDNPSYTSALAVPPPPDSVQSPPPEKLEPDHSVPTTAAPTLVCPHPIEPCTLDGITIWPFNTTSLVLPSFGFEPLPTTMASDVSPGIHTSLTTETLGTSGSPTSASTTCPHSMSHIVPGKSTTLVPPTSNMYGNPSSESDVLTSTLTGVPTGSMVTSISTTCSHSMSHIVPGKSDVSIPPVPTESSTAIPGPPLPTTPLLDTPTSQPTLHSSTGPGPPYSDNVLPTPIATSGSPTYLSSTDTTMSTTSPSSMPPIVPGQSTISAPVPVNSFTSAKDAQSSMPAFTWPHPQPAPAPTQPPSTSDDEVQVRDVENSASLLRLTTAEWQTEYIKHTKTRRTEESKATKPGWNFWGGRGRGRES</sequence>
<proteinExistence type="predicted"/>
<feature type="compositionally biased region" description="Low complexity" evidence="1">
    <location>
        <begin position="265"/>
        <end position="277"/>
    </location>
</feature>
<gene>
    <name evidence="3" type="ORF">BDW02DRAFT_320471</name>
</gene>
<dbReference type="Proteomes" id="UP000800040">
    <property type="component" value="Unassembled WGS sequence"/>
</dbReference>
<feature type="chain" id="PRO_5025624167" evidence="2">
    <location>
        <begin position="21"/>
        <end position="428"/>
    </location>
</feature>